<dbReference type="Proteomes" id="UP000317763">
    <property type="component" value="Unassembled WGS sequence"/>
</dbReference>
<dbReference type="Pfam" id="PF08780">
    <property type="entry name" value="NTase_sub_bind"/>
    <property type="match status" value="1"/>
</dbReference>
<dbReference type="NCBIfam" id="TIGR01987">
    <property type="entry name" value="HI0074"/>
    <property type="match status" value="1"/>
</dbReference>
<comment type="caution">
    <text evidence="1">The sequence shown here is derived from an EMBL/GenBank/DDBJ whole genome shotgun (WGS) entry which is preliminary data.</text>
</comment>
<reference evidence="1 2" key="1">
    <citation type="submission" date="2019-07" db="EMBL/GenBank/DDBJ databases">
        <title>Tepidimonas taiwanensis I1-1 draft genome.</title>
        <authorList>
            <person name="Da Costa M.S."/>
            <person name="Froufe H.J.C."/>
            <person name="Egas C."/>
            <person name="Albuquerque L."/>
        </authorList>
    </citation>
    <scope>NUCLEOTIDE SEQUENCE [LARGE SCALE GENOMIC DNA]</scope>
    <source>
        <strain evidence="1 2">I1-1</strain>
    </source>
</reference>
<dbReference type="OrthoDB" id="9810452at2"/>
<proteinExistence type="predicted"/>
<gene>
    <name evidence="1" type="ORF">Ttaiw_02252</name>
</gene>
<dbReference type="RefSeq" id="WP_058616652.1">
    <property type="nucleotide sequence ID" value="NZ_CP083911.1"/>
</dbReference>
<dbReference type="AlphaFoldDB" id="A0A554X0Y8"/>
<protein>
    <submittedName>
        <fullName evidence="1">Nucleotidyltransferase substrate binding protein</fullName>
    </submittedName>
</protein>
<dbReference type="EMBL" id="VJOM01000033">
    <property type="protein sequence ID" value="TSE29531.1"/>
    <property type="molecule type" value="Genomic_DNA"/>
</dbReference>
<dbReference type="SUPFAM" id="SSF81593">
    <property type="entry name" value="Nucleotidyltransferase substrate binding subunit/domain"/>
    <property type="match status" value="1"/>
</dbReference>
<evidence type="ECO:0000313" key="2">
    <source>
        <dbReference type="Proteomes" id="UP000317763"/>
    </source>
</evidence>
<accession>A0A554X0Y8</accession>
<organism evidence="1 2">
    <name type="scientific">Tepidimonas taiwanensis</name>
    <dbReference type="NCBI Taxonomy" id="307486"/>
    <lineage>
        <taxon>Bacteria</taxon>
        <taxon>Pseudomonadati</taxon>
        <taxon>Pseudomonadota</taxon>
        <taxon>Betaproteobacteria</taxon>
        <taxon>Burkholderiales</taxon>
        <taxon>Tepidimonas</taxon>
    </lineage>
</organism>
<sequence>MPGTQLDLSALRNAIASLEDGLEVVGDSGWFNAQSGKVQNTLIAGVIQNFEFVYEICIKMIRRQIEMESASPDEVDATNFRDLLRLAAEKSLIADVEAWFKYRHMRNITAHTYDHEKAQQVYQGTLIFIRDARALLSTLEARNA</sequence>
<keyword evidence="1" id="KW-0808">Transferase</keyword>
<name>A0A554X0Y8_9BURK</name>
<dbReference type="STRING" id="307486.GCA_000807215_00542"/>
<dbReference type="GO" id="GO:0016740">
    <property type="term" value="F:transferase activity"/>
    <property type="evidence" value="ECO:0007669"/>
    <property type="project" value="UniProtKB-KW"/>
</dbReference>
<dbReference type="InterPro" id="IPR010235">
    <property type="entry name" value="HepT"/>
</dbReference>
<keyword evidence="2" id="KW-1185">Reference proteome</keyword>
<evidence type="ECO:0000313" key="1">
    <source>
        <dbReference type="EMBL" id="TSE29531.1"/>
    </source>
</evidence>
<dbReference type="Gene3D" id="1.20.120.330">
    <property type="entry name" value="Nucleotidyltransferases domain 2"/>
    <property type="match status" value="1"/>
</dbReference>